<evidence type="ECO:0000256" key="5">
    <source>
        <dbReference type="ARBA" id="ARBA00022519"/>
    </source>
</evidence>
<dbReference type="SMART" id="SM00387">
    <property type="entry name" value="HATPase_c"/>
    <property type="match status" value="1"/>
</dbReference>
<name>A0A1H4LZH1_9BRAD</name>
<accession>A0A1H4LZH1</accession>
<dbReference type="AlphaFoldDB" id="A0A1H4LZH1"/>
<protein>
    <recommendedName>
        <fullName evidence="3">histidine kinase</fullName>
        <ecNumber evidence="3">2.7.13.3</ecNumber>
    </recommendedName>
</protein>
<dbReference type="Proteomes" id="UP000198992">
    <property type="component" value="Unassembled WGS sequence"/>
</dbReference>
<evidence type="ECO:0000256" key="2">
    <source>
        <dbReference type="ARBA" id="ARBA00004429"/>
    </source>
</evidence>
<evidence type="ECO:0000259" key="17">
    <source>
        <dbReference type="PROSITE" id="PS50109"/>
    </source>
</evidence>
<sequence length="448" mass="48558">MSWTRRIAALFSFRRISGQIAALVLFSLVLIHALIGLYFTSQKPRSFGDRPIHQFQLVARLLAETPAAERARLLQAADRAFPRLHFTLRDAAPGLSGDASSEISGVDDVDLEFSSKTTPAAVRLPDGALFEATIGPTKMPPFFGVFWVSTFLFLFVSVTLLGVWAGRALSAPLSAFARAAENFSISQAAAPLAETGPEEIRAAAVALNRMRERITTLMNDRTRMLAAISHDLRTPITRLRLRSEYIENDAQRAETLHDLDQMQAMLESVLSFLSGGSAAKPTLVNVGALLQTICEQFSDCGHVVRYHGPLRATLLIRPSDISRTVTNLVENALRFGSEVDIRLTASADHTTIDVSDNGPGIPEHRRAEMLKPFVRGDEARTMDEKSGFGLGLSIAQAMVCGHGGELSLHDNAPHGLLVRIKLPGAVHPGSDRSGASPTRPTLPELVSG</sequence>
<keyword evidence="14 16" id="KW-0472">Membrane</keyword>
<keyword evidence="6" id="KW-0597">Phosphoprotein</keyword>
<keyword evidence="7" id="KW-0808">Transferase</keyword>
<proteinExistence type="predicted"/>
<comment type="catalytic activity">
    <reaction evidence="1">
        <text>ATP + protein L-histidine = ADP + protein N-phospho-L-histidine.</text>
        <dbReference type="EC" id="2.7.13.3"/>
    </reaction>
</comment>
<feature type="domain" description="Histidine kinase" evidence="17">
    <location>
        <begin position="227"/>
        <end position="426"/>
    </location>
</feature>
<dbReference type="InterPro" id="IPR036890">
    <property type="entry name" value="HATPase_C_sf"/>
</dbReference>
<dbReference type="RefSeq" id="WP_092113283.1">
    <property type="nucleotide sequence ID" value="NZ_FNTH01000001.1"/>
</dbReference>
<evidence type="ECO:0000256" key="9">
    <source>
        <dbReference type="ARBA" id="ARBA00022741"/>
    </source>
</evidence>
<dbReference type="PANTHER" id="PTHR44936:SF5">
    <property type="entry name" value="SENSOR HISTIDINE KINASE ENVZ"/>
    <property type="match status" value="1"/>
</dbReference>
<evidence type="ECO:0000256" key="4">
    <source>
        <dbReference type="ARBA" id="ARBA00022475"/>
    </source>
</evidence>
<dbReference type="GO" id="GO:0000155">
    <property type="term" value="F:phosphorelay sensor kinase activity"/>
    <property type="evidence" value="ECO:0007669"/>
    <property type="project" value="InterPro"/>
</dbReference>
<evidence type="ECO:0000256" key="8">
    <source>
        <dbReference type="ARBA" id="ARBA00022692"/>
    </source>
</evidence>
<evidence type="ECO:0000313" key="19">
    <source>
        <dbReference type="EMBL" id="SEB75665.1"/>
    </source>
</evidence>
<evidence type="ECO:0000256" key="10">
    <source>
        <dbReference type="ARBA" id="ARBA00022777"/>
    </source>
</evidence>
<gene>
    <name evidence="19" type="ORF">SAMN05444164_0146</name>
</gene>
<reference evidence="19 20" key="1">
    <citation type="submission" date="2016-10" db="EMBL/GenBank/DDBJ databases">
        <authorList>
            <person name="de Groot N.N."/>
        </authorList>
    </citation>
    <scope>NUCLEOTIDE SEQUENCE [LARGE SCALE GENOMIC DNA]</scope>
    <source>
        <strain evidence="19 20">MT12</strain>
    </source>
</reference>
<keyword evidence="5" id="KW-0997">Cell inner membrane</keyword>
<dbReference type="InterPro" id="IPR003594">
    <property type="entry name" value="HATPase_dom"/>
</dbReference>
<dbReference type="EMBL" id="FNTH01000001">
    <property type="protein sequence ID" value="SEB75665.1"/>
    <property type="molecule type" value="Genomic_DNA"/>
</dbReference>
<comment type="subcellular location">
    <subcellularLocation>
        <location evidence="2">Cell inner membrane</location>
        <topology evidence="2">Multi-pass membrane protein</topology>
    </subcellularLocation>
</comment>
<keyword evidence="13" id="KW-0902">Two-component regulatory system</keyword>
<feature type="transmembrane region" description="Helical" evidence="16">
    <location>
        <begin position="20"/>
        <end position="40"/>
    </location>
</feature>
<dbReference type="PANTHER" id="PTHR44936">
    <property type="entry name" value="SENSOR PROTEIN CREC"/>
    <property type="match status" value="1"/>
</dbReference>
<evidence type="ECO:0000256" key="15">
    <source>
        <dbReference type="SAM" id="MobiDB-lite"/>
    </source>
</evidence>
<keyword evidence="4" id="KW-1003">Cell membrane</keyword>
<dbReference type="EC" id="2.7.13.3" evidence="3"/>
<dbReference type="GO" id="GO:0005886">
    <property type="term" value="C:plasma membrane"/>
    <property type="evidence" value="ECO:0007669"/>
    <property type="project" value="UniProtKB-SubCell"/>
</dbReference>
<dbReference type="SUPFAM" id="SSF55874">
    <property type="entry name" value="ATPase domain of HSP90 chaperone/DNA topoisomerase II/histidine kinase"/>
    <property type="match status" value="1"/>
</dbReference>
<dbReference type="Pfam" id="PF00512">
    <property type="entry name" value="HisKA"/>
    <property type="match status" value="1"/>
</dbReference>
<evidence type="ECO:0000256" key="11">
    <source>
        <dbReference type="ARBA" id="ARBA00022840"/>
    </source>
</evidence>
<evidence type="ECO:0000256" key="14">
    <source>
        <dbReference type="ARBA" id="ARBA00023136"/>
    </source>
</evidence>
<evidence type="ECO:0000256" key="6">
    <source>
        <dbReference type="ARBA" id="ARBA00022553"/>
    </source>
</evidence>
<evidence type="ECO:0000256" key="16">
    <source>
        <dbReference type="SAM" id="Phobius"/>
    </source>
</evidence>
<evidence type="ECO:0000256" key="7">
    <source>
        <dbReference type="ARBA" id="ARBA00022679"/>
    </source>
</evidence>
<evidence type="ECO:0000256" key="13">
    <source>
        <dbReference type="ARBA" id="ARBA00023012"/>
    </source>
</evidence>
<dbReference type="CDD" id="cd00075">
    <property type="entry name" value="HATPase"/>
    <property type="match status" value="1"/>
</dbReference>
<dbReference type="SUPFAM" id="SSF47384">
    <property type="entry name" value="Homodimeric domain of signal transducing histidine kinase"/>
    <property type="match status" value="1"/>
</dbReference>
<evidence type="ECO:0000313" key="20">
    <source>
        <dbReference type="Proteomes" id="UP000198992"/>
    </source>
</evidence>
<evidence type="ECO:0000259" key="18">
    <source>
        <dbReference type="PROSITE" id="PS50885"/>
    </source>
</evidence>
<keyword evidence="11" id="KW-0067">ATP-binding</keyword>
<evidence type="ECO:0000256" key="3">
    <source>
        <dbReference type="ARBA" id="ARBA00012438"/>
    </source>
</evidence>
<keyword evidence="12 16" id="KW-1133">Transmembrane helix</keyword>
<dbReference type="InterPro" id="IPR036097">
    <property type="entry name" value="HisK_dim/P_sf"/>
</dbReference>
<organism evidence="19 20">
    <name type="scientific">Bradyrhizobium erythrophlei</name>
    <dbReference type="NCBI Taxonomy" id="1437360"/>
    <lineage>
        <taxon>Bacteria</taxon>
        <taxon>Pseudomonadati</taxon>
        <taxon>Pseudomonadota</taxon>
        <taxon>Alphaproteobacteria</taxon>
        <taxon>Hyphomicrobiales</taxon>
        <taxon>Nitrobacteraceae</taxon>
        <taxon>Bradyrhizobium</taxon>
    </lineage>
</organism>
<dbReference type="CDD" id="cd00082">
    <property type="entry name" value="HisKA"/>
    <property type="match status" value="1"/>
</dbReference>
<dbReference type="PROSITE" id="PS50109">
    <property type="entry name" value="HIS_KIN"/>
    <property type="match status" value="1"/>
</dbReference>
<feature type="region of interest" description="Disordered" evidence="15">
    <location>
        <begin position="426"/>
        <end position="448"/>
    </location>
</feature>
<dbReference type="OrthoDB" id="9804645at2"/>
<dbReference type="InterPro" id="IPR005467">
    <property type="entry name" value="His_kinase_dom"/>
</dbReference>
<dbReference type="InterPro" id="IPR003660">
    <property type="entry name" value="HAMP_dom"/>
</dbReference>
<dbReference type="InterPro" id="IPR004358">
    <property type="entry name" value="Sig_transdc_His_kin-like_C"/>
</dbReference>
<dbReference type="PROSITE" id="PS50885">
    <property type="entry name" value="HAMP"/>
    <property type="match status" value="1"/>
</dbReference>
<dbReference type="InterPro" id="IPR003661">
    <property type="entry name" value="HisK_dim/P_dom"/>
</dbReference>
<evidence type="ECO:0000256" key="12">
    <source>
        <dbReference type="ARBA" id="ARBA00022989"/>
    </source>
</evidence>
<dbReference type="SMART" id="SM00388">
    <property type="entry name" value="HisKA"/>
    <property type="match status" value="1"/>
</dbReference>
<keyword evidence="10 19" id="KW-0418">Kinase</keyword>
<feature type="domain" description="HAMP" evidence="18">
    <location>
        <begin position="167"/>
        <end position="219"/>
    </location>
</feature>
<keyword evidence="8 16" id="KW-0812">Transmembrane</keyword>
<dbReference type="GO" id="GO:0005524">
    <property type="term" value="F:ATP binding"/>
    <property type="evidence" value="ECO:0007669"/>
    <property type="project" value="UniProtKB-KW"/>
</dbReference>
<dbReference type="PRINTS" id="PR00344">
    <property type="entry name" value="BCTRLSENSOR"/>
</dbReference>
<dbReference type="Gene3D" id="3.30.565.10">
    <property type="entry name" value="Histidine kinase-like ATPase, C-terminal domain"/>
    <property type="match status" value="1"/>
</dbReference>
<dbReference type="SMART" id="SM00304">
    <property type="entry name" value="HAMP"/>
    <property type="match status" value="1"/>
</dbReference>
<dbReference type="InterPro" id="IPR050980">
    <property type="entry name" value="2C_sensor_his_kinase"/>
</dbReference>
<dbReference type="Gene3D" id="1.10.287.130">
    <property type="match status" value="1"/>
</dbReference>
<dbReference type="Pfam" id="PF02518">
    <property type="entry name" value="HATPase_c"/>
    <property type="match status" value="1"/>
</dbReference>
<keyword evidence="9" id="KW-0547">Nucleotide-binding</keyword>
<evidence type="ECO:0000256" key="1">
    <source>
        <dbReference type="ARBA" id="ARBA00000085"/>
    </source>
</evidence>
<feature type="transmembrane region" description="Helical" evidence="16">
    <location>
        <begin position="142"/>
        <end position="165"/>
    </location>
</feature>